<proteinExistence type="predicted"/>
<evidence type="ECO:0000313" key="3">
    <source>
        <dbReference type="Proteomes" id="UP000663929"/>
    </source>
</evidence>
<dbReference type="KEGG" id="scor:J3U87_23000"/>
<reference evidence="2" key="1">
    <citation type="submission" date="2021-03" db="EMBL/GenBank/DDBJ databases">
        <title>Acanthopleuribacteraceae sp. M133.</title>
        <authorList>
            <person name="Wang G."/>
        </authorList>
    </citation>
    <scope>NUCLEOTIDE SEQUENCE</scope>
    <source>
        <strain evidence="2">M133</strain>
    </source>
</reference>
<keyword evidence="3" id="KW-1185">Reference proteome</keyword>
<accession>A0A8A4TG03</accession>
<protein>
    <submittedName>
        <fullName evidence="2">Uncharacterized protein</fullName>
    </submittedName>
</protein>
<name>A0A8A4TG03_SULCO</name>
<evidence type="ECO:0000313" key="2">
    <source>
        <dbReference type="EMBL" id="QTD48457.1"/>
    </source>
</evidence>
<feature type="signal peptide" evidence="1">
    <location>
        <begin position="1"/>
        <end position="24"/>
    </location>
</feature>
<dbReference type="Proteomes" id="UP000663929">
    <property type="component" value="Chromosome"/>
</dbReference>
<dbReference type="AlphaFoldDB" id="A0A8A4TG03"/>
<organism evidence="2 3">
    <name type="scientific">Sulfidibacter corallicola</name>
    <dbReference type="NCBI Taxonomy" id="2818388"/>
    <lineage>
        <taxon>Bacteria</taxon>
        <taxon>Pseudomonadati</taxon>
        <taxon>Acidobacteriota</taxon>
        <taxon>Holophagae</taxon>
        <taxon>Acanthopleuribacterales</taxon>
        <taxon>Acanthopleuribacteraceae</taxon>
        <taxon>Sulfidibacter</taxon>
    </lineage>
</organism>
<gene>
    <name evidence="2" type="ORF">J3U87_23000</name>
</gene>
<dbReference type="RefSeq" id="WP_237378109.1">
    <property type="nucleotide sequence ID" value="NZ_CP071793.1"/>
</dbReference>
<evidence type="ECO:0000256" key="1">
    <source>
        <dbReference type="SAM" id="SignalP"/>
    </source>
</evidence>
<keyword evidence="1" id="KW-0732">Signal</keyword>
<sequence length="681" mass="76773">MPLLSPRLSLLLITIIAGVSPALAGPNPIATFELVEKELFIRVYEHAIDTFDGPIPCWTYVTKGLANQGQKEIVITVKKYPELTEVEAPGLFFYFKVVHHLASKGKYVDVGDYTAMAEEIWFLKNNALSWVLYTHEQRFEGVDYPDTFLLGLILPKEEGQLLRSYGPTRIMSLLGNVYRYYPTIAWSDRRRTPVIDRDTMKKSVLSQIFTTAFPNVSVTHHVAGGENDQDRLVLTLTPLASEKLPGYLADDSMELATLCLPDPNADASYVWWPNKPDRWLNQEMGSQARARTGNFILFQRNEEQNAGLFLEDGFVMQLTSKDYERVIVAIADGKPLFIPADGDHPGLEIRFHAPAYPATGLPIRTHSSPANEPAATESLAKLEQRLFQAIGLMKEAKDAQAFEMLKEVFQDEHIDSEGAHQTKFMTILYLGRLRDRIPAARQLLAARRDEIAAQLKPGEVELNQVIHLFGPYTQFNNALGESEKSLERYYVFKNANDRVHKIMFPLIQDQLLERRDYEEFLSIGADKRIDKIFEIWESTRKTPNTNPKSPAQATKLTARERSFVKQLGNYYQSFLGSGQTEKAAHMAERLATVNASAETWRALAWSGYLSGKPVKANLKQAQFAMKQSGCCDIAAIKTLALVMDGLGMKKEAIEFLEKAKLDIEDPEDQKSLDQILADLSD</sequence>
<dbReference type="EMBL" id="CP071793">
    <property type="protein sequence ID" value="QTD48457.1"/>
    <property type="molecule type" value="Genomic_DNA"/>
</dbReference>
<feature type="chain" id="PRO_5035292158" evidence="1">
    <location>
        <begin position="25"/>
        <end position="681"/>
    </location>
</feature>